<comment type="caution">
    <text evidence="1">The sequence shown here is derived from an EMBL/GenBank/DDBJ whole genome shotgun (WGS) entry which is preliminary data.</text>
</comment>
<gene>
    <name evidence="1" type="ORF">PIB30_047911</name>
</gene>
<keyword evidence="2" id="KW-1185">Reference proteome</keyword>
<protein>
    <recommendedName>
        <fullName evidence="3">Protein yippee-like</fullName>
    </recommendedName>
</protein>
<dbReference type="Gene3D" id="2.40.50.140">
    <property type="entry name" value="Nucleic acid-binding proteins"/>
    <property type="match status" value="1"/>
</dbReference>
<dbReference type="Proteomes" id="UP001341840">
    <property type="component" value="Unassembled WGS sequence"/>
</dbReference>
<reference evidence="1 2" key="1">
    <citation type="journal article" date="2023" name="Plants (Basel)">
        <title>Bridging the Gap: Combining Genomics and Transcriptomics Approaches to Understand Stylosanthes scabra, an Orphan Legume from the Brazilian Caatinga.</title>
        <authorList>
            <person name="Ferreira-Neto J.R.C."/>
            <person name="da Silva M.D."/>
            <person name="Binneck E."/>
            <person name="de Melo N.F."/>
            <person name="da Silva R.H."/>
            <person name="de Melo A.L.T.M."/>
            <person name="Pandolfi V."/>
            <person name="Bustamante F.O."/>
            <person name="Brasileiro-Vidal A.C."/>
            <person name="Benko-Iseppon A.M."/>
        </authorList>
    </citation>
    <scope>NUCLEOTIDE SEQUENCE [LARGE SCALE GENOMIC DNA]</scope>
    <source>
        <tissue evidence="1">Leaves</tissue>
    </source>
</reference>
<sequence>MTCKGCKEKVGLDSENEYEYIHCKKKNTSAFIRYKVEVIVCDGTDDVLVWDREAADLCGSKCAKLKLEMEKDYDGYSPTLDNILETKVFVI</sequence>
<evidence type="ECO:0008006" key="3">
    <source>
        <dbReference type="Google" id="ProtNLM"/>
    </source>
</evidence>
<evidence type="ECO:0000313" key="2">
    <source>
        <dbReference type="Proteomes" id="UP001341840"/>
    </source>
</evidence>
<proteinExistence type="predicted"/>
<organism evidence="1 2">
    <name type="scientific">Stylosanthes scabra</name>
    <dbReference type="NCBI Taxonomy" id="79078"/>
    <lineage>
        <taxon>Eukaryota</taxon>
        <taxon>Viridiplantae</taxon>
        <taxon>Streptophyta</taxon>
        <taxon>Embryophyta</taxon>
        <taxon>Tracheophyta</taxon>
        <taxon>Spermatophyta</taxon>
        <taxon>Magnoliopsida</taxon>
        <taxon>eudicotyledons</taxon>
        <taxon>Gunneridae</taxon>
        <taxon>Pentapetalae</taxon>
        <taxon>rosids</taxon>
        <taxon>fabids</taxon>
        <taxon>Fabales</taxon>
        <taxon>Fabaceae</taxon>
        <taxon>Papilionoideae</taxon>
        <taxon>50 kb inversion clade</taxon>
        <taxon>dalbergioids sensu lato</taxon>
        <taxon>Dalbergieae</taxon>
        <taxon>Pterocarpus clade</taxon>
        <taxon>Stylosanthes</taxon>
    </lineage>
</organism>
<name>A0ABU6SHV0_9FABA</name>
<accession>A0ABU6SHV0</accession>
<dbReference type="InterPro" id="IPR012340">
    <property type="entry name" value="NA-bd_OB-fold"/>
</dbReference>
<dbReference type="EMBL" id="JASCZI010060725">
    <property type="protein sequence ID" value="MED6135588.1"/>
    <property type="molecule type" value="Genomic_DNA"/>
</dbReference>
<evidence type="ECO:0000313" key="1">
    <source>
        <dbReference type="EMBL" id="MED6135588.1"/>
    </source>
</evidence>